<evidence type="ECO:0000256" key="1">
    <source>
        <dbReference type="SAM" id="MobiDB-lite"/>
    </source>
</evidence>
<reference evidence="2" key="1">
    <citation type="journal article" date="2015" name="Nature">
        <title>Complex archaea that bridge the gap between prokaryotes and eukaryotes.</title>
        <authorList>
            <person name="Spang A."/>
            <person name="Saw J.H."/>
            <person name="Jorgensen S.L."/>
            <person name="Zaremba-Niedzwiedzka K."/>
            <person name="Martijn J."/>
            <person name="Lind A.E."/>
            <person name="van Eijk R."/>
            <person name="Schleper C."/>
            <person name="Guy L."/>
            <person name="Ettema T.J."/>
        </authorList>
    </citation>
    <scope>NUCLEOTIDE SEQUENCE</scope>
</reference>
<feature type="region of interest" description="Disordered" evidence="1">
    <location>
        <begin position="280"/>
        <end position="303"/>
    </location>
</feature>
<dbReference type="AlphaFoldDB" id="A0A0F9CT32"/>
<sequence>MRIFNRNNIEIRKHALIPIAETTKKGSYISKVVKKRYYNFYNINHRVAVCKMDAIAKRLTYVWAAIATAKTFKFYSSHEMDAVEVMEDIRSKWEELNCNEIFRKCITPMVRDGYVLLELEKKGDALKYEVYSEYESPSSLWVRGLNNKILKYRIQFTPKPRAMGSSAPMLQVAVKGVDNMRMVNKNKTPKELIHVEYGETNYGLGMPLIEGAWDSIIKLVGVSHQEMLDRRSVPVLDLTEDDYDEQHTKAKDMLTMVANADEDTARLWYHEKLQNNEISEYPKFSYQSPTSNPTYNQRNEKPGISTGDYGNVSAEWTRLCAVTNHTINYFMGNRAGAVTGSETDKLADDEQETIDFSQVEVIIHKILDWLDSKGIINLPSEKFVIKYWKDWERIELWND</sequence>
<gene>
    <name evidence="2" type="ORF">LCGC14_2286230</name>
</gene>
<name>A0A0F9CT32_9ZZZZ</name>
<comment type="caution">
    <text evidence="2">The sequence shown here is derived from an EMBL/GenBank/DDBJ whole genome shotgun (WGS) entry which is preliminary data.</text>
</comment>
<dbReference type="EMBL" id="LAZR01031922">
    <property type="protein sequence ID" value="KKL52359.1"/>
    <property type="molecule type" value="Genomic_DNA"/>
</dbReference>
<proteinExistence type="predicted"/>
<evidence type="ECO:0000313" key="2">
    <source>
        <dbReference type="EMBL" id="KKL52359.1"/>
    </source>
</evidence>
<feature type="compositionally biased region" description="Polar residues" evidence="1">
    <location>
        <begin position="285"/>
        <end position="297"/>
    </location>
</feature>
<organism evidence="2">
    <name type="scientific">marine sediment metagenome</name>
    <dbReference type="NCBI Taxonomy" id="412755"/>
    <lineage>
        <taxon>unclassified sequences</taxon>
        <taxon>metagenomes</taxon>
        <taxon>ecological metagenomes</taxon>
    </lineage>
</organism>
<protein>
    <submittedName>
        <fullName evidence="2">Uncharacterized protein</fullName>
    </submittedName>
</protein>
<accession>A0A0F9CT32</accession>
<feature type="non-terminal residue" evidence="2">
    <location>
        <position position="399"/>
    </location>
</feature>